<keyword evidence="3" id="KW-1185">Reference proteome</keyword>
<dbReference type="EMBL" id="QUNO01000008">
    <property type="protein sequence ID" value="REH44649.1"/>
    <property type="molecule type" value="Genomic_DNA"/>
</dbReference>
<evidence type="ECO:0000313" key="3">
    <source>
        <dbReference type="Proteomes" id="UP000256269"/>
    </source>
</evidence>
<proteinExistence type="predicted"/>
<gene>
    <name evidence="2" type="ORF">BCF44_108129</name>
</gene>
<dbReference type="AlphaFoldDB" id="A0A3E0HG15"/>
<organism evidence="2 3">
    <name type="scientific">Kutzneria buriramensis</name>
    <dbReference type="NCBI Taxonomy" id="1045776"/>
    <lineage>
        <taxon>Bacteria</taxon>
        <taxon>Bacillati</taxon>
        <taxon>Actinomycetota</taxon>
        <taxon>Actinomycetes</taxon>
        <taxon>Pseudonocardiales</taxon>
        <taxon>Pseudonocardiaceae</taxon>
        <taxon>Kutzneria</taxon>
    </lineage>
</organism>
<dbReference type="Proteomes" id="UP000256269">
    <property type="component" value="Unassembled WGS sequence"/>
</dbReference>
<dbReference type="RefSeq" id="WP_116176589.1">
    <property type="nucleotide sequence ID" value="NZ_CP144375.1"/>
</dbReference>
<name>A0A3E0HG15_9PSEU</name>
<dbReference type="InterPro" id="IPR016163">
    <property type="entry name" value="Ald_DH_C"/>
</dbReference>
<evidence type="ECO:0000313" key="2">
    <source>
        <dbReference type="EMBL" id="REH44649.1"/>
    </source>
</evidence>
<sequence>MRCALSRLADARRRALRADSEEEAVTIANESEYGLVCGISTGDMARAFRVARRIESSARPR</sequence>
<reference evidence="2 3" key="1">
    <citation type="submission" date="2018-08" db="EMBL/GenBank/DDBJ databases">
        <title>Genomic Encyclopedia of Archaeal and Bacterial Type Strains, Phase II (KMG-II): from individual species to whole genera.</title>
        <authorList>
            <person name="Goeker M."/>
        </authorList>
    </citation>
    <scope>NUCLEOTIDE SEQUENCE [LARGE SCALE GENOMIC DNA]</scope>
    <source>
        <strain evidence="2 3">DSM 45791</strain>
    </source>
</reference>
<accession>A0A3E0HG15</accession>
<dbReference type="Pfam" id="PF00171">
    <property type="entry name" value="Aldedh"/>
    <property type="match status" value="1"/>
</dbReference>
<protein>
    <submittedName>
        <fullName evidence="2">Aldehyde dehydrogenase family protein</fullName>
    </submittedName>
</protein>
<feature type="domain" description="Aldehyde dehydrogenase" evidence="1">
    <location>
        <begin position="16"/>
        <end position="56"/>
    </location>
</feature>
<comment type="caution">
    <text evidence="2">The sequence shown here is derived from an EMBL/GenBank/DDBJ whole genome shotgun (WGS) entry which is preliminary data.</text>
</comment>
<dbReference type="SUPFAM" id="SSF53720">
    <property type="entry name" value="ALDH-like"/>
    <property type="match status" value="1"/>
</dbReference>
<dbReference type="InterPro" id="IPR016161">
    <property type="entry name" value="Ald_DH/histidinol_DH"/>
</dbReference>
<dbReference type="Gene3D" id="3.40.309.10">
    <property type="entry name" value="Aldehyde Dehydrogenase, Chain A, domain 2"/>
    <property type="match status" value="1"/>
</dbReference>
<evidence type="ECO:0000259" key="1">
    <source>
        <dbReference type="Pfam" id="PF00171"/>
    </source>
</evidence>
<dbReference type="GO" id="GO:0016620">
    <property type="term" value="F:oxidoreductase activity, acting on the aldehyde or oxo group of donors, NAD or NADP as acceptor"/>
    <property type="evidence" value="ECO:0007669"/>
    <property type="project" value="InterPro"/>
</dbReference>
<dbReference type="InterPro" id="IPR015590">
    <property type="entry name" value="Aldehyde_DH_dom"/>
</dbReference>